<evidence type="ECO:0000259" key="4">
    <source>
        <dbReference type="PROSITE" id="PS51915"/>
    </source>
</evidence>
<dbReference type="InterPro" id="IPR036236">
    <property type="entry name" value="Znf_C2H2_sf"/>
</dbReference>
<sequence>MYCKVRLLGWELGAREQNKTKVNMSLCRLCGSDNNKLLLYNLFDKSQSHTHYVIQIKELLLIEVTEYDTLPKLVCHQCAFKVSEFYKFKITCMKVQDSFKNLPSLKSNKLINATQLENTIQFKSNTTHCKLNQEGNIIISDDEEENKSNKIVVDCIDIDDEEENEIMNDTVLNKHIDVSSQDSTSSVAISLSDSEKEEEEVAKKVKKRSNKKSDLWSSKNLKSFGASRRKKKKMIKIDRIFSTSTNLYKNLDKLNIVDPSMFIVADNISQHTNSSDVSVNAKQTNIYSHSFDSNKNDSKIDAEIAFLVTNIPGVGVVYTCKVCRRTFLKEEAAFTHICAGESKPSPKQSVSDKRSSNADKDVYTCNVCQTNFFRHAALTAHTKTHIYHDFSNGSETGLSRLKKKKTRNK</sequence>
<feature type="domain" description="C2H2-type" evidence="3">
    <location>
        <begin position="363"/>
        <end position="385"/>
    </location>
</feature>
<feature type="binding site" evidence="2">
    <location>
        <position position="30"/>
    </location>
    <ligand>
        <name>Zn(2+)</name>
        <dbReference type="ChEBI" id="CHEBI:29105"/>
    </ligand>
</feature>
<feature type="binding site" evidence="2">
    <location>
        <position position="78"/>
    </location>
    <ligand>
        <name>Zn(2+)</name>
        <dbReference type="ChEBI" id="CHEBI:29105"/>
    </ligand>
</feature>
<dbReference type="PANTHER" id="PTHR39942">
    <property type="entry name" value="BCDNA.LD26519-RELATED"/>
    <property type="match status" value="1"/>
</dbReference>
<dbReference type="SMART" id="SM00868">
    <property type="entry name" value="zf-AD"/>
    <property type="match status" value="1"/>
</dbReference>
<dbReference type="GO" id="GO:0005634">
    <property type="term" value="C:nucleus"/>
    <property type="evidence" value="ECO:0007669"/>
    <property type="project" value="InterPro"/>
</dbReference>
<feature type="binding site" evidence="2">
    <location>
        <position position="27"/>
    </location>
    <ligand>
        <name>Zn(2+)</name>
        <dbReference type="ChEBI" id="CHEBI:29105"/>
    </ligand>
</feature>
<name>A0A1B6C0S2_9HEMI</name>
<dbReference type="PROSITE" id="PS51915">
    <property type="entry name" value="ZAD"/>
    <property type="match status" value="1"/>
</dbReference>
<dbReference type="EMBL" id="GEDC01030463">
    <property type="protein sequence ID" value="JAS06835.1"/>
    <property type="molecule type" value="Transcribed_RNA"/>
</dbReference>
<dbReference type="PANTHER" id="PTHR39942:SF1">
    <property type="entry name" value="BCDNA.LD26519-RELATED"/>
    <property type="match status" value="1"/>
</dbReference>
<dbReference type="InterPro" id="IPR013087">
    <property type="entry name" value="Znf_C2H2_type"/>
</dbReference>
<dbReference type="Gene3D" id="3.40.1800.20">
    <property type="match status" value="1"/>
</dbReference>
<evidence type="ECO:0000256" key="2">
    <source>
        <dbReference type="PROSITE-ProRule" id="PRU01263"/>
    </source>
</evidence>
<keyword evidence="1" id="KW-0863">Zinc-finger</keyword>
<organism evidence="5">
    <name type="scientific">Clastoptera arizonana</name>
    <name type="common">Arizona spittle bug</name>
    <dbReference type="NCBI Taxonomy" id="38151"/>
    <lineage>
        <taxon>Eukaryota</taxon>
        <taxon>Metazoa</taxon>
        <taxon>Ecdysozoa</taxon>
        <taxon>Arthropoda</taxon>
        <taxon>Hexapoda</taxon>
        <taxon>Insecta</taxon>
        <taxon>Pterygota</taxon>
        <taxon>Neoptera</taxon>
        <taxon>Paraneoptera</taxon>
        <taxon>Hemiptera</taxon>
        <taxon>Auchenorrhyncha</taxon>
        <taxon>Cercopoidea</taxon>
        <taxon>Clastopteridae</taxon>
        <taxon>Clastoptera</taxon>
    </lineage>
</organism>
<dbReference type="Gene3D" id="3.30.160.60">
    <property type="entry name" value="Classic Zinc Finger"/>
    <property type="match status" value="1"/>
</dbReference>
<dbReference type="Pfam" id="PF07776">
    <property type="entry name" value="zf-AD"/>
    <property type="match status" value="1"/>
</dbReference>
<dbReference type="AlphaFoldDB" id="A0A1B6C0S2"/>
<keyword evidence="2" id="KW-0479">Metal-binding</keyword>
<keyword evidence="2" id="KW-0862">Zinc</keyword>
<feature type="binding site" evidence="2">
    <location>
        <position position="75"/>
    </location>
    <ligand>
        <name>Zn(2+)</name>
        <dbReference type="ChEBI" id="CHEBI:29105"/>
    </ligand>
</feature>
<dbReference type="InterPro" id="IPR012934">
    <property type="entry name" value="Znf_AD"/>
</dbReference>
<dbReference type="SUPFAM" id="SSF57716">
    <property type="entry name" value="Glucocorticoid receptor-like (DNA-binding domain)"/>
    <property type="match status" value="1"/>
</dbReference>
<gene>
    <name evidence="5" type="ORF">g.12290</name>
</gene>
<dbReference type="PROSITE" id="PS00028">
    <property type="entry name" value="ZINC_FINGER_C2H2_1"/>
    <property type="match status" value="1"/>
</dbReference>
<proteinExistence type="predicted"/>
<evidence type="ECO:0000313" key="5">
    <source>
        <dbReference type="EMBL" id="JAS06835.1"/>
    </source>
</evidence>
<dbReference type="GO" id="GO:0008270">
    <property type="term" value="F:zinc ion binding"/>
    <property type="evidence" value="ECO:0007669"/>
    <property type="project" value="UniProtKB-UniRule"/>
</dbReference>
<feature type="domain" description="ZAD" evidence="4">
    <location>
        <begin position="25"/>
        <end position="102"/>
    </location>
</feature>
<protein>
    <submittedName>
        <fullName evidence="5">Uncharacterized protein</fullName>
    </submittedName>
</protein>
<reference evidence="5" key="1">
    <citation type="submission" date="2015-12" db="EMBL/GenBank/DDBJ databases">
        <title>De novo transcriptome assembly of four potential Pierce s Disease insect vectors from Arizona vineyards.</title>
        <authorList>
            <person name="Tassone E.E."/>
        </authorList>
    </citation>
    <scope>NUCLEOTIDE SEQUENCE</scope>
</reference>
<evidence type="ECO:0000259" key="3">
    <source>
        <dbReference type="PROSITE" id="PS50157"/>
    </source>
</evidence>
<accession>A0A1B6C0S2</accession>
<evidence type="ECO:0000256" key="1">
    <source>
        <dbReference type="PROSITE-ProRule" id="PRU00042"/>
    </source>
</evidence>
<dbReference type="PROSITE" id="PS50157">
    <property type="entry name" value="ZINC_FINGER_C2H2_2"/>
    <property type="match status" value="1"/>
</dbReference>
<dbReference type="SUPFAM" id="SSF57667">
    <property type="entry name" value="beta-beta-alpha zinc fingers"/>
    <property type="match status" value="1"/>
</dbReference>